<evidence type="ECO:0000256" key="5">
    <source>
        <dbReference type="ARBA" id="ARBA00023242"/>
    </source>
</evidence>
<evidence type="ECO:0000259" key="7">
    <source>
        <dbReference type="PROSITE" id="PS50811"/>
    </source>
</evidence>
<evidence type="ECO:0000313" key="8">
    <source>
        <dbReference type="EMBL" id="KAJ8429351.1"/>
    </source>
</evidence>
<evidence type="ECO:0000256" key="3">
    <source>
        <dbReference type="ARBA" id="ARBA00023125"/>
    </source>
</evidence>
<dbReference type="GO" id="GO:0043565">
    <property type="term" value="F:sequence-specific DNA binding"/>
    <property type="evidence" value="ECO:0007669"/>
    <property type="project" value="InterPro"/>
</dbReference>
<dbReference type="AlphaFoldDB" id="A0A9Q1JQX9"/>
<dbReference type="GO" id="GO:0005634">
    <property type="term" value="C:nucleus"/>
    <property type="evidence" value="ECO:0007669"/>
    <property type="project" value="UniProtKB-SubCell"/>
</dbReference>
<name>A0A9Q1JQX9_9CARY</name>
<evidence type="ECO:0000256" key="4">
    <source>
        <dbReference type="ARBA" id="ARBA00023163"/>
    </source>
</evidence>
<dbReference type="GO" id="GO:0003700">
    <property type="term" value="F:DNA-binding transcription factor activity"/>
    <property type="evidence" value="ECO:0007669"/>
    <property type="project" value="InterPro"/>
</dbReference>
<keyword evidence="3" id="KW-0238">DNA-binding</keyword>
<evidence type="ECO:0000313" key="9">
    <source>
        <dbReference type="Proteomes" id="UP001153076"/>
    </source>
</evidence>
<proteinExistence type="predicted"/>
<gene>
    <name evidence="8" type="ORF">Cgig2_008798</name>
</gene>
<comment type="caution">
    <text evidence="8">The sequence shown here is derived from an EMBL/GenBank/DDBJ whole genome shotgun (WGS) entry which is preliminary data.</text>
</comment>
<dbReference type="Gene3D" id="2.20.25.80">
    <property type="entry name" value="WRKY domain"/>
    <property type="match status" value="1"/>
</dbReference>
<keyword evidence="9" id="KW-1185">Reference proteome</keyword>
<evidence type="ECO:0000256" key="6">
    <source>
        <dbReference type="SAM" id="MobiDB-lite"/>
    </source>
</evidence>
<dbReference type="SUPFAM" id="SSF118290">
    <property type="entry name" value="WRKY DNA-binding domain"/>
    <property type="match status" value="1"/>
</dbReference>
<keyword evidence="5" id="KW-0539">Nucleus</keyword>
<organism evidence="8 9">
    <name type="scientific">Carnegiea gigantea</name>
    <dbReference type="NCBI Taxonomy" id="171969"/>
    <lineage>
        <taxon>Eukaryota</taxon>
        <taxon>Viridiplantae</taxon>
        <taxon>Streptophyta</taxon>
        <taxon>Embryophyta</taxon>
        <taxon>Tracheophyta</taxon>
        <taxon>Spermatophyta</taxon>
        <taxon>Magnoliopsida</taxon>
        <taxon>eudicotyledons</taxon>
        <taxon>Gunneridae</taxon>
        <taxon>Pentapetalae</taxon>
        <taxon>Caryophyllales</taxon>
        <taxon>Cactineae</taxon>
        <taxon>Cactaceae</taxon>
        <taxon>Cactoideae</taxon>
        <taxon>Echinocereeae</taxon>
        <taxon>Carnegiea</taxon>
    </lineage>
</organism>
<dbReference type="PROSITE" id="PS50811">
    <property type="entry name" value="WRKY"/>
    <property type="match status" value="1"/>
</dbReference>
<sequence>MDPMKMKEELEKGIEAANKLSVILAESRRKEQYSKETLRLSRDNHSVMIIKSFDTALSMVRNAQLKQLPRLNTTSPCCNIPREYFRCGLKDQGCQATKKVQVISSNPIRYKIVYYGQHSCQNYHILGDEFGQDPPCMLSFGCNSTNSKPKKSKAKSESGRVHSGNHSSSSSLMIQEENKPSNPQDEYVESTPDDLMTATMYQLPETPFPVDVDMVSSMYACMNSAPYFVEEDYSSYLVADYDEPDNGFFDIQLWD</sequence>
<reference evidence="8" key="1">
    <citation type="submission" date="2022-04" db="EMBL/GenBank/DDBJ databases">
        <title>Carnegiea gigantea Genome sequencing and assembly v2.</title>
        <authorList>
            <person name="Copetti D."/>
            <person name="Sanderson M.J."/>
            <person name="Burquez A."/>
            <person name="Wojciechowski M.F."/>
        </authorList>
    </citation>
    <scope>NUCLEOTIDE SEQUENCE</scope>
    <source>
        <strain evidence="8">SGP5-SGP5p</strain>
        <tissue evidence="8">Aerial part</tissue>
    </source>
</reference>
<feature type="region of interest" description="Disordered" evidence="6">
    <location>
        <begin position="145"/>
        <end position="190"/>
    </location>
</feature>
<feature type="domain" description="WRKY" evidence="7">
    <location>
        <begin position="81"/>
        <end position="119"/>
    </location>
</feature>
<dbReference type="PANTHER" id="PTHR31282">
    <property type="entry name" value="WRKY TRANSCRIPTION FACTOR 21-RELATED"/>
    <property type="match status" value="1"/>
</dbReference>
<feature type="compositionally biased region" description="Low complexity" evidence="6">
    <location>
        <begin position="161"/>
        <end position="171"/>
    </location>
</feature>
<dbReference type="EMBL" id="JAKOGI010000902">
    <property type="protein sequence ID" value="KAJ8429351.1"/>
    <property type="molecule type" value="Genomic_DNA"/>
</dbReference>
<dbReference type="InterPro" id="IPR036576">
    <property type="entry name" value="WRKY_dom_sf"/>
</dbReference>
<keyword evidence="4" id="KW-0804">Transcription</keyword>
<dbReference type="Pfam" id="PF03106">
    <property type="entry name" value="WRKY"/>
    <property type="match status" value="1"/>
</dbReference>
<dbReference type="SMART" id="SM00774">
    <property type="entry name" value="WRKY"/>
    <property type="match status" value="1"/>
</dbReference>
<accession>A0A9Q1JQX9</accession>
<comment type="subcellular location">
    <subcellularLocation>
        <location evidence="1">Nucleus</location>
    </subcellularLocation>
</comment>
<dbReference type="InterPro" id="IPR003657">
    <property type="entry name" value="WRKY_dom"/>
</dbReference>
<keyword evidence="2" id="KW-0805">Transcription regulation</keyword>
<evidence type="ECO:0000256" key="2">
    <source>
        <dbReference type="ARBA" id="ARBA00023015"/>
    </source>
</evidence>
<protein>
    <recommendedName>
        <fullName evidence="7">WRKY domain-containing protein</fullName>
    </recommendedName>
</protein>
<dbReference type="OrthoDB" id="2021064at2759"/>
<evidence type="ECO:0000256" key="1">
    <source>
        <dbReference type="ARBA" id="ARBA00004123"/>
    </source>
</evidence>
<dbReference type="Proteomes" id="UP001153076">
    <property type="component" value="Unassembled WGS sequence"/>
</dbReference>
<dbReference type="InterPro" id="IPR044810">
    <property type="entry name" value="WRKY_plant"/>
</dbReference>